<dbReference type="Proteomes" id="UP000254712">
    <property type="component" value="Unassembled WGS sequence"/>
</dbReference>
<sequence>MPWNLFPLSVSVSLRGVSVTQQKAYESWYDALSDYEQDNPYRVDACYSGDLLEGGQFLSNVSVEDELNQNDTRWRPAFSWDEEIHSTTALLAVAGPDFGGGR</sequence>
<gene>
    <name evidence="1" type="primary">SBOV33571_2</name>
    <name evidence="1" type="ORF">NCTC8261_00929</name>
</gene>
<evidence type="ECO:0000313" key="2">
    <source>
        <dbReference type="Proteomes" id="UP000254712"/>
    </source>
</evidence>
<protein>
    <submittedName>
        <fullName evidence="1">Putative cytoplasmic protein</fullName>
    </submittedName>
</protein>
<reference evidence="1 2" key="1">
    <citation type="submission" date="2018-06" db="EMBL/GenBank/DDBJ databases">
        <authorList>
            <consortium name="Pathogen Informatics"/>
            <person name="Doyle S."/>
        </authorList>
    </citation>
    <scope>NUCLEOTIDE SEQUENCE [LARGE SCALE GENOMIC DNA]</scope>
    <source>
        <strain evidence="1 2">NCTC8261</strain>
    </source>
</reference>
<name>A0A379WKT2_SALET</name>
<proteinExistence type="predicted"/>
<evidence type="ECO:0000313" key="1">
    <source>
        <dbReference type="EMBL" id="SUH34737.1"/>
    </source>
</evidence>
<dbReference type="AlphaFoldDB" id="A0A379WKT2"/>
<dbReference type="EMBL" id="UGXT01000002">
    <property type="protein sequence ID" value="SUH34737.1"/>
    <property type="molecule type" value="Genomic_DNA"/>
</dbReference>
<accession>A0A379WKT2</accession>
<organism evidence="1 2">
    <name type="scientific">Salmonella enterica I</name>
    <dbReference type="NCBI Taxonomy" id="59201"/>
    <lineage>
        <taxon>Bacteria</taxon>
        <taxon>Pseudomonadati</taxon>
        <taxon>Pseudomonadota</taxon>
        <taxon>Gammaproteobacteria</taxon>
        <taxon>Enterobacterales</taxon>
        <taxon>Enterobacteriaceae</taxon>
        <taxon>Salmonella</taxon>
    </lineage>
</organism>